<organism evidence="2 3">
    <name type="scientific">Apiospora saccharicola</name>
    <dbReference type="NCBI Taxonomy" id="335842"/>
    <lineage>
        <taxon>Eukaryota</taxon>
        <taxon>Fungi</taxon>
        <taxon>Dikarya</taxon>
        <taxon>Ascomycota</taxon>
        <taxon>Pezizomycotina</taxon>
        <taxon>Sordariomycetes</taxon>
        <taxon>Xylariomycetidae</taxon>
        <taxon>Amphisphaeriales</taxon>
        <taxon>Apiosporaceae</taxon>
        <taxon>Apiospora</taxon>
    </lineage>
</organism>
<proteinExistence type="predicted"/>
<sequence length="359" mass="40639">MATSPSDVSQAGSAEEDGSVPDYTISELLGRANPAFRYTALRTKPSKSDEWVQISAKHITKLEGFTNENLGLMFGDLLEQRVTLTPREELRLEVSQYGGERVGHKYEFDDALKPWAEKNAILCVNKTIARLQDRLGTPTKTYGLVRQHRDQRRPAPIGRTPAEKKTVHANWLVVFPGEWRPEGVDLVGQLKAPRNFDPTDVVFINPADEDADCGTYAWQAECRYLFLVTVEYVTVLRFHVVEEGRGPLPNSIVIGVEYDYFPYSNHGEQELTLCKVIWALTLMAQNPGHRDIVPRRRMLPLNSWYAYTTAGGRTYYVHHISEIIRDAVPGNGPKIMDISRARDQDLIQRIASRLGEVDE</sequence>
<reference evidence="2 3" key="1">
    <citation type="submission" date="2023-01" db="EMBL/GenBank/DDBJ databases">
        <title>Analysis of 21 Apiospora genomes using comparative genomics revels a genus with tremendous synthesis potential of carbohydrate active enzymes and secondary metabolites.</title>
        <authorList>
            <person name="Sorensen T."/>
        </authorList>
    </citation>
    <scope>NUCLEOTIDE SEQUENCE [LARGE SCALE GENOMIC DNA]</scope>
    <source>
        <strain evidence="2 3">CBS 83171</strain>
    </source>
</reference>
<comment type="caution">
    <text evidence="2">The sequence shown here is derived from an EMBL/GenBank/DDBJ whole genome shotgun (WGS) entry which is preliminary data.</text>
</comment>
<evidence type="ECO:0000313" key="2">
    <source>
        <dbReference type="EMBL" id="KAK8077170.1"/>
    </source>
</evidence>
<dbReference type="EMBL" id="JAQQWM010000002">
    <property type="protein sequence ID" value="KAK8077170.1"/>
    <property type="molecule type" value="Genomic_DNA"/>
</dbReference>
<feature type="compositionally biased region" description="Polar residues" evidence="1">
    <location>
        <begin position="1"/>
        <end position="12"/>
    </location>
</feature>
<feature type="region of interest" description="Disordered" evidence="1">
    <location>
        <begin position="1"/>
        <end position="22"/>
    </location>
</feature>
<name>A0ABR1W101_9PEZI</name>
<protein>
    <submittedName>
        <fullName evidence="2">Uncharacterized protein</fullName>
    </submittedName>
</protein>
<accession>A0ABR1W101</accession>
<keyword evidence="3" id="KW-1185">Reference proteome</keyword>
<evidence type="ECO:0000256" key="1">
    <source>
        <dbReference type="SAM" id="MobiDB-lite"/>
    </source>
</evidence>
<evidence type="ECO:0000313" key="3">
    <source>
        <dbReference type="Proteomes" id="UP001446871"/>
    </source>
</evidence>
<gene>
    <name evidence="2" type="ORF">PG996_003340</name>
</gene>
<dbReference type="Proteomes" id="UP001446871">
    <property type="component" value="Unassembled WGS sequence"/>
</dbReference>